<keyword evidence="1" id="KW-1133">Transmembrane helix</keyword>
<feature type="transmembrane region" description="Helical" evidence="1">
    <location>
        <begin position="21"/>
        <end position="38"/>
    </location>
</feature>
<feature type="transmembrane region" description="Helical" evidence="1">
    <location>
        <begin position="500"/>
        <end position="522"/>
    </location>
</feature>
<dbReference type="KEGG" id="rue:DT065_14265"/>
<evidence type="ECO:0000313" key="3">
    <source>
        <dbReference type="EMBL" id="AXF57047.1"/>
    </source>
</evidence>
<organism evidence="3 4">
    <name type="scientific">Salicibibacter kimchii</name>
    <dbReference type="NCBI Taxonomy" id="2099786"/>
    <lineage>
        <taxon>Bacteria</taxon>
        <taxon>Bacillati</taxon>
        <taxon>Bacillota</taxon>
        <taxon>Bacilli</taxon>
        <taxon>Bacillales</taxon>
        <taxon>Bacillaceae</taxon>
        <taxon>Salicibibacter</taxon>
    </lineage>
</organism>
<feature type="transmembrane region" description="Helical" evidence="1">
    <location>
        <begin position="135"/>
        <end position="152"/>
    </location>
</feature>
<feature type="transmembrane region" description="Helical" evidence="1">
    <location>
        <begin position="534"/>
        <end position="551"/>
    </location>
</feature>
<evidence type="ECO:0000313" key="4">
    <source>
        <dbReference type="Proteomes" id="UP000252100"/>
    </source>
</evidence>
<dbReference type="RefSeq" id="WP_114374514.1">
    <property type="nucleotide sequence ID" value="NZ_CP031092.1"/>
</dbReference>
<feature type="transmembrane region" description="Helical" evidence="1">
    <location>
        <begin position="305"/>
        <end position="326"/>
    </location>
</feature>
<dbReference type="Pfam" id="PF06808">
    <property type="entry name" value="DctM"/>
    <property type="match status" value="1"/>
</dbReference>
<dbReference type="PANTHER" id="PTHR43849:SF2">
    <property type="entry name" value="BLL3936 PROTEIN"/>
    <property type="match status" value="1"/>
</dbReference>
<protein>
    <submittedName>
        <fullName evidence="3">C4-dicarboxylate ABC transporter permease</fullName>
    </submittedName>
</protein>
<dbReference type="PANTHER" id="PTHR43849">
    <property type="entry name" value="BLL3936 PROTEIN"/>
    <property type="match status" value="1"/>
</dbReference>
<feature type="transmembrane region" description="Helical" evidence="1">
    <location>
        <begin position="347"/>
        <end position="367"/>
    </location>
</feature>
<feature type="transmembrane region" description="Helical" evidence="1">
    <location>
        <begin position="80"/>
        <end position="102"/>
    </location>
</feature>
<feature type="transmembrane region" description="Helical" evidence="1">
    <location>
        <begin position="411"/>
        <end position="436"/>
    </location>
</feature>
<dbReference type="Proteomes" id="UP000252100">
    <property type="component" value="Chromosome"/>
</dbReference>
<accession>A0A345C1G6</accession>
<feature type="transmembrane region" description="Helical" evidence="1">
    <location>
        <begin position="571"/>
        <end position="590"/>
    </location>
</feature>
<feature type="transmembrane region" description="Helical" evidence="1">
    <location>
        <begin position="448"/>
        <end position="466"/>
    </location>
</feature>
<dbReference type="NCBIfam" id="TIGR02123">
    <property type="entry name" value="TRAP_fused"/>
    <property type="match status" value="1"/>
</dbReference>
<feature type="transmembrane region" description="Helical" evidence="1">
    <location>
        <begin position="373"/>
        <end position="390"/>
    </location>
</feature>
<keyword evidence="4" id="KW-1185">Reference proteome</keyword>
<feature type="transmembrane region" description="Helical" evidence="1">
    <location>
        <begin position="619"/>
        <end position="636"/>
    </location>
</feature>
<evidence type="ECO:0000259" key="2">
    <source>
        <dbReference type="Pfam" id="PF06808"/>
    </source>
</evidence>
<dbReference type="AlphaFoldDB" id="A0A345C1G6"/>
<feature type="transmembrane region" description="Helical" evidence="1">
    <location>
        <begin position="181"/>
        <end position="203"/>
    </location>
</feature>
<dbReference type="EMBL" id="CP031092">
    <property type="protein sequence ID" value="AXF57047.1"/>
    <property type="molecule type" value="Genomic_DNA"/>
</dbReference>
<dbReference type="InterPro" id="IPR010656">
    <property type="entry name" value="DctM"/>
</dbReference>
<proteinExistence type="predicted"/>
<dbReference type="InterPro" id="IPR011853">
    <property type="entry name" value="TRAP_DctM-Dct_fused"/>
</dbReference>
<evidence type="ECO:0000256" key="1">
    <source>
        <dbReference type="SAM" id="Phobius"/>
    </source>
</evidence>
<sequence>MAEESSRFRNLSGIQLRIWRSLLFLIPSLGIVYILSLYNIASISFFPEQYFAVFLALILTIVFMGVPASRSGQRVHQNKVPWYDLILASLGLFVGLYVAILYPQILTSFGIVSLERLAISVTAIILILEALRRCFGWILTTIVLAVISYGYAAPYFPGPLEGQSIPFDQLVNYLYLDTNSLFSMLSIAATIALGFIFFGQILIHFKGGDMFQDIATSLLGRFRGGSAKVSVIGSSFVGSLTGGPVSNVLLTGNVTIPLMQRTGYSKSESGAIESVASTGGVILPPVMGVAAFLMAENLGVSYAEVAIAAIVPAVLYYVSFFAQVDLTAAKRGLSGIPKAGIPKLRNVLKTAWILVPIFSVLIILLFVYRYPPANSAVYTAVFALLIFLLQRQGRKKYFKKIKDIFIDTGKTSVDIGIVLSAAGLIVGIVGVTGLGFNLTQTLSQLGEYGLFILLIASAIVAIILGMGMPAIAAYSMVAVLIAPSLIELGVNPIAAHMFVFYFSILSSFTPPIAVACFTASTIAKEDPLKISWDALKYGSVAFVIPFIFVYSPSLLLGSESGQGLLSTGATIFTTVLGSILIAVSVVGYLFHHLSISERLIGALMALLLFTPLYETVLVTQIINLLGIILSCAFLLYKWSQSQKRRIPISAGN</sequence>
<keyword evidence="1" id="KW-0472">Membrane</keyword>
<feature type="domain" description="TRAP C4-dicarboxylate transport system permease DctM subunit" evidence="2">
    <location>
        <begin position="123"/>
        <end position="556"/>
    </location>
</feature>
<feature type="transmembrane region" description="Helical" evidence="1">
    <location>
        <begin position="271"/>
        <end position="293"/>
    </location>
</feature>
<name>A0A345C1G6_9BACI</name>
<feature type="transmembrane region" description="Helical" evidence="1">
    <location>
        <begin position="473"/>
        <end position="494"/>
    </location>
</feature>
<reference evidence="3 4" key="1">
    <citation type="journal article" date="2018" name="J. Microbiol.">
        <title>Salicibibacter kimchii gen. nov., sp. nov., a moderately halophilic and alkalitolerant bacterium in the family Bacillaceae, isolated from kimchi.</title>
        <authorList>
            <person name="Jang J.Y."/>
            <person name="Oh Y.J."/>
            <person name="Lim S.K."/>
            <person name="Park H.K."/>
            <person name="Lee C."/>
            <person name="Kim J.Y."/>
            <person name="Lee M.A."/>
            <person name="Choi H.J."/>
        </authorList>
    </citation>
    <scope>NUCLEOTIDE SEQUENCE [LARGE SCALE GENOMIC DNA]</scope>
    <source>
        <strain evidence="3 4">NKC1-1</strain>
    </source>
</reference>
<feature type="transmembrane region" description="Helical" evidence="1">
    <location>
        <begin position="108"/>
        <end position="128"/>
    </location>
</feature>
<keyword evidence="1" id="KW-0812">Transmembrane</keyword>
<feature type="transmembrane region" description="Helical" evidence="1">
    <location>
        <begin position="50"/>
        <end position="68"/>
    </location>
</feature>
<gene>
    <name evidence="3" type="ORF">DT065_14265</name>
</gene>
<dbReference type="OrthoDB" id="9759894at2"/>